<keyword evidence="1" id="KW-0812">Transmembrane</keyword>
<keyword evidence="1" id="KW-0472">Membrane</keyword>
<dbReference type="EMBL" id="SSDS01000079">
    <property type="protein sequence ID" value="TXG76236.1"/>
    <property type="molecule type" value="Genomic_DNA"/>
</dbReference>
<evidence type="ECO:0000313" key="2">
    <source>
        <dbReference type="EMBL" id="TXG76236.1"/>
    </source>
</evidence>
<proteinExistence type="predicted"/>
<gene>
    <name evidence="2" type="ORF">E6Q11_05030</name>
</gene>
<evidence type="ECO:0008006" key="4">
    <source>
        <dbReference type="Google" id="ProtNLM"/>
    </source>
</evidence>
<keyword evidence="1" id="KW-1133">Transmembrane helix</keyword>
<evidence type="ECO:0000313" key="3">
    <source>
        <dbReference type="Proteomes" id="UP000321026"/>
    </source>
</evidence>
<name>A0A5C7J6U1_9BACT</name>
<organism evidence="2 3">
    <name type="scientific">Candidatus Dojkabacteria bacterium</name>
    <dbReference type="NCBI Taxonomy" id="2099670"/>
    <lineage>
        <taxon>Bacteria</taxon>
        <taxon>Candidatus Dojkabacteria</taxon>
    </lineage>
</organism>
<comment type="caution">
    <text evidence="2">The sequence shown here is derived from an EMBL/GenBank/DDBJ whole genome shotgun (WGS) entry which is preliminary data.</text>
</comment>
<dbReference type="AlphaFoldDB" id="A0A5C7J6U1"/>
<reference evidence="2 3" key="1">
    <citation type="submission" date="2018-09" db="EMBL/GenBank/DDBJ databases">
        <title>Metagenome Assembled Genomes from an Advanced Water Purification Facility.</title>
        <authorList>
            <person name="Stamps B.W."/>
            <person name="Spear J.R."/>
        </authorList>
    </citation>
    <scope>NUCLEOTIDE SEQUENCE [LARGE SCALE GENOMIC DNA]</scope>
    <source>
        <strain evidence="2">Bin_63_2</strain>
    </source>
</reference>
<dbReference type="Proteomes" id="UP000321026">
    <property type="component" value="Unassembled WGS sequence"/>
</dbReference>
<evidence type="ECO:0000256" key="1">
    <source>
        <dbReference type="SAM" id="Phobius"/>
    </source>
</evidence>
<feature type="transmembrane region" description="Helical" evidence="1">
    <location>
        <begin position="12"/>
        <end position="33"/>
    </location>
</feature>
<protein>
    <recommendedName>
        <fullName evidence="4">WxL domain-containing protein</fullName>
    </recommendedName>
</protein>
<accession>A0A5C7J6U1</accession>
<sequence length="227" mass="23552">MRIQIRKLTSRVSTWMVVVAFVAVIGGGAVFAASNSDFTQIINAGVLSTDIVDNSGNTVANPSVPMTTQNFSFNCQTSTSVNPFGTNTQRIYASNPDAADNGWTLTVAAASPTTLWQNTGNTQNYDFNDVNGCTDGADGDSRGGQLTINPATGTITPDCSGCNNTGITTGTSAGFVEGTTNSITLINAASNSQDIWRGYLTGVGVSQAIPAQQAADSYTLNLVVTIQ</sequence>